<dbReference type="AlphaFoldDB" id="A0AAD4ZGF7"/>
<evidence type="ECO:0000256" key="1">
    <source>
        <dbReference type="SAM" id="MobiDB-lite"/>
    </source>
</evidence>
<evidence type="ECO:0000313" key="3">
    <source>
        <dbReference type="Proteomes" id="UP001054821"/>
    </source>
</evidence>
<keyword evidence="3" id="KW-1185">Reference proteome</keyword>
<feature type="region of interest" description="Disordered" evidence="1">
    <location>
        <begin position="1"/>
        <end position="73"/>
    </location>
</feature>
<name>A0AAD4ZGF7_PRUDU</name>
<protein>
    <submittedName>
        <fullName evidence="2">Uncharacterized protein</fullName>
    </submittedName>
</protein>
<gene>
    <name evidence="2" type="ORF">L3X38_012857</name>
</gene>
<proteinExistence type="predicted"/>
<accession>A0AAD4ZGF7</accession>
<dbReference type="EMBL" id="JAJFAZ020000002">
    <property type="protein sequence ID" value="KAI5344980.1"/>
    <property type="molecule type" value="Genomic_DNA"/>
</dbReference>
<sequence>MGHVPTPDNLRHAGPQHNITISPHTPVPPTPRMGSVSTPDNLRHVRPQHNITISPHTPVPPTPRMGSVSTPDNLRHARPDFHLVVLVVNPKSGEVLKVVRIALQLTF</sequence>
<organism evidence="2 3">
    <name type="scientific">Prunus dulcis</name>
    <name type="common">Almond</name>
    <name type="synonym">Amygdalus dulcis</name>
    <dbReference type="NCBI Taxonomy" id="3755"/>
    <lineage>
        <taxon>Eukaryota</taxon>
        <taxon>Viridiplantae</taxon>
        <taxon>Streptophyta</taxon>
        <taxon>Embryophyta</taxon>
        <taxon>Tracheophyta</taxon>
        <taxon>Spermatophyta</taxon>
        <taxon>Magnoliopsida</taxon>
        <taxon>eudicotyledons</taxon>
        <taxon>Gunneridae</taxon>
        <taxon>Pentapetalae</taxon>
        <taxon>rosids</taxon>
        <taxon>fabids</taxon>
        <taxon>Rosales</taxon>
        <taxon>Rosaceae</taxon>
        <taxon>Amygdaloideae</taxon>
        <taxon>Amygdaleae</taxon>
        <taxon>Prunus</taxon>
    </lineage>
</organism>
<dbReference type="Proteomes" id="UP001054821">
    <property type="component" value="Chromosome 2"/>
</dbReference>
<evidence type="ECO:0000313" key="2">
    <source>
        <dbReference type="EMBL" id="KAI5344980.1"/>
    </source>
</evidence>
<reference evidence="2 3" key="1">
    <citation type="journal article" date="2022" name="G3 (Bethesda)">
        <title>Whole-genome sequence and methylome profiling of the almond [Prunus dulcis (Mill.) D.A. Webb] cultivar 'Nonpareil'.</title>
        <authorList>
            <person name="D'Amico-Willman K.M."/>
            <person name="Ouma W.Z."/>
            <person name="Meulia T."/>
            <person name="Sideli G.M."/>
            <person name="Gradziel T.M."/>
            <person name="Fresnedo-Ramirez J."/>
        </authorList>
    </citation>
    <scope>NUCLEOTIDE SEQUENCE [LARGE SCALE GENOMIC DNA]</scope>
    <source>
        <strain evidence="2">Clone GOH B32 T37-40</strain>
    </source>
</reference>
<comment type="caution">
    <text evidence="2">The sequence shown here is derived from an EMBL/GenBank/DDBJ whole genome shotgun (WGS) entry which is preliminary data.</text>
</comment>